<evidence type="ECO:0000256" key="1">
    <source>
        <dbReference type="ARBA" id="ARBA00023125"/>
    </source>
</evidence>
<reference evidence="4" key="1">
    <citation type="submission" date="2016-10" db="EMBL/GenBank/DDBJ databases">
        <authorList>
            <person name="Varghese N."/>
            <person name="Submissions S."/>
        </authorList>
    </citation>
    <scope>NUCLEOTIDE SEQUENCE [LARGE SCALE GENOMIC DNA]</scope>
    <source>
        <strain evidence="4">CGMCC 1.12041</strain>
    </source>
</reference>
<keyword evidence="4" id="KW-1185">Reference proteome</keyword>
<dbReference type="PANTHER" id="PTHR46558:SF4">
    <property type="entry name" value="DNA-BIDING PHAGE PROTEIN"/>
    <property type="match status" value="1"/>
</dbReference>
<feature type="domain" description="HTH cro/C1-type" evidence="2">
    <location>
        <begin position="7"/>
        <end position="61"/>
    </location>
</feature>
<dbReference type="SUPFAM" id="SSF47413">
    <property type="entry name" value="lambda repressor-like DNA-binding domains"/>
    <property type="match status" value="1"/>
</dbReference>
<keyword evidence="1 3" id="KW-0238">DNA-binding</keyword>
<dbReference type="CDD" id="cd00093">
    <property type="entry name" value="HTH_XRE"/>
    <property type="match status" value="1"/>
</dbReference>
<dbReference type="PANTHER" id="PTHR46558">
    <property type="entry name" value="TRACRIPTIONAL REGULATORY PROTEIN-RELATED-RELATED"/>
    <property type="match status" value="1"/>
</dbReference>
<name>A0A1I1WP09_9BURK</name>
<dbReference type="AlphaFoldDB" id="A0A1I1WP09"/>
<gene>
    <name evidence="3" type="ORF">SAMN05216204_15111</name>
</gene>
<dbReference type="GO" id="GO:0003677">
    <property type="term" value="F:DNA binding"/>
    <property type="evidence" value="ECO:0007669"/>
    <property type="project" value="UniProtKB-KW"/>
</dbReference>
<dbReference type="InterPro" id="IPR010982">
    <property type="entry name" value="Lambda_DNA-bd_dom_sf"/>
</dbReference>
<dbReference type="Gene3D" id="1.10.260.40">
    <property type="entry name" value="lambda repressor-like DNA-binding domains"/>
    <property type="match status" value="1"/>
</dbReference>
<dbReference type="PROSITE" id="PS50943">
    <property type="entry name" value="HTH_CROC1"/>
    <property type="match status" value="1"/>
</dbReference>
<dbReference type="RefSeq" id="WP_091877469.1">
    <property type="nucleotide sequence ID" value="NZ_FOLD01000051.1"/>
</dbReference>
<dbReference type="EMBL" id="FOLD01000051">
    <property type="protein sequence ID" value="SFD96915.1"/>
    <property type="molecule type" value="Genomic_DNA"/>
</dbReference>
<dbReference type="OrthoDB" id="3034420at2"/>
<dbReference type="Proteomes" id="UP000198639">
    <property type="component" value="Unassembled WGS sequence"/>
</dbReference>
<organism evidence="3 4">
    <name type="scientific">Massilia yuzhufengensis</name>
    <dbReference type="NCBI Taxonomy" id="1164594"/>
    <lineage>
        <taxon>Bacteria</taxon>
        <taxon>Pseudomonadati</taxon>
        <taxon>Pseudomonadota</taxon>
        <taxon>Betaproteobacteria</taxon>
        <taxon>Burkholderiales</taxon>
        <taxon>Oxalobacteraceae</taxon>
        <taxon>Telluria group</taxon>
        <taxon>Massilia</taxon>
    </lineage>
</organism>
<protein>
    <submittedName>
        <fullName evidence="3">DNA-binding transcriptional regulator, XRE-family HTH domain</fullName>
    </submittedName>
</protein>
<evidence type="ECO:0000259" key="2">
    <source>
        <dbReference type="PROSITE" id="PS50943"/>
    </source>
</evidence>
<dbReference type="STRING" id="1164594.SAMN05216204_15111"/>
<sequence length="81" mass="9303">MVLHNRIALFRAERGISRRELAEAVGVNNQTIGYLERGDYKPSLELAMKIAQHFDVSVEMLFSFQRFESIAMTLKRAGEDE</sequence>
<evidence type="ECO:0000313" key="3">
    <source>
        <dbReference type="EMBL" id="SFD96915.1"/>
    </source>
</evidence>
<evidence type="ECO:0000313" key="4">
    <source>
        <dbReference type="Proteomes" id="UP000198639"/>
    </source>
</evidence>
<proteinExistence type="predicted"/>
<dbReference type="SMART" id="SM00530">
    <property type="entry name" value="HTH_XRE"/>
    <property type="match status" value="1"/>
</dbReference>
<dbReference type="Pfam" id="PF01381">
    <property type="entry name" value="HTH_3"/>
    <property type="match status" value="1"/>
</dbReference>
<dbReference type="InterPro" id="IPR001387">
    <property type="entry name" value="Cro/C1-type_HTH"/>
</dbReference>
<accession>A0A1I1WP09</accession>